<dbReference type="EMBL" id="KF669649">
    <property type="protein sequence ID" value="AGY47100.1"/>
    <property type="molecule type" value="Genomic_DNA"/>
</dbReference>
<dbReference type="KEGG" id="vg:17526568"/>
<accession>U5PT36</accession>
<dbReference type="EMBL" id="KF669649">
    <property type="protein sequence ID" value="AGY46899.1"/>
    <property type="molecule type" value="Genomic_DNA"/>
</dbReference>
<evidence type="ECO:0000313" key="1">
    <source>
        <dbReference type="EMBL" id="AGY46899.1"/>
    </source>
</evidence>
<protein>
    <submittedName>
        <fullName evidence="2">Uncharacterized protein</fullName>
    </submittedName>
</protein>
<dbReference type="Proteomes" id="UP000017646">
    <property type="component" value="Segment"/>
</dbReference>
<dbReference type="RefSeq" id="YP_008769955.1">
    <property type="nucleotide sequence ID" value="NC_022761.1"/>
</dbReference>
<name>U5PT36_9CAUD</name>
<dbReference type="RefSeq" id="YP_008770156.1">
    <property type="nucleotide sequence ID" value="NC_022761.1"/>
</dbReference>
<gene>
    <name evidence="1" type="ORF">CampHawk_21</name>
    <name evidence="2" type="ORF">CampHawk_222</name>
</gene>
<organism evidence="2 3">
    <name type="scientific">Bacillus phage CampHawk</name>
    <dbReference type="NCBI Taxonomy" id="1406783"/>
    <lineage>
        <taxon>Viruses</taxon>
        <taxon>Duplodnaviria</taxon>
        <taxon>Heunggongvirae</taxon>
        <taxon>Uroviricota</taxon>
        <taxon>Caudoviricetes</taxon>
        <taxon>Herelleviridae</taxon>
        <taxon>Spounavirinae</taxon>
        <taxon>Okubovirus</taxon>
        <taxon>Okubovirus camphawk</taxon>
    </lineage>
</organism>
<dbReference type="KEGG" id="vg:17526769"/>
<proteinExistence type="predicted"/>
<evidence type="ECO:0000313" key="3">
    <source>
        <dbReference type="Proteomes" id="UP000017646"/>
    </source>
</evidence>
<dbReference type="GeneID" id="17526769"/>
<evidence type="ECO:0000313" key="2">
    <source>
        <dbReference type="EMBL" id="AGY47100.1"/>
    </source>
</evidence>
<reference evidence="2 3" key="1">
    <citation type="journal article" date="2013" name="Genome Announc.">
        <title>Complete Genome of Bacillus subtilis Myophage CampHawk.</title>
        <authorList>
            <person name="Ritz M.P."/>
            <person name="Perl A.L."/>
            <person name="Colquhoun J.M."/>
            <person name="Chamakura K.R."/>
            <person name="Kuty Everett G.F."/>
        </authorList>
    </citation>
    <scope>NUCLEOTIDE SEQUENCE [LARGE SCALE GENOMIC DNA]</scope>
</reference>
<keyword evidence="3" id="KW-1185">Reference proteome</keyword>
<dbReference type="GeneID" id="17526568"/>
<sequence length="158" mass="18671">MVAPFIAISTYFYALVLGGYIPSFYDETWALDEYEKPYVPYNIPAIVSFTPFEDKNYAELQVFRRHLKEDQVTIKGYYSGYKSVPKEKLTKEAIEFAEDFYENADESTWVNGVFYVKYGGEEKGWAIPYQYAHEIMFVPEEDVEKAQKIIEEQENKRW</sequence>